<gene>
    <name evidence="2" type="ORF">CC80DRAFT_550463</name>
</gene>
<feature type="compositionally biased region" description="Polar residues" evidence="1">
    <location>
        <begin position="186"/>
        <end position="195"/>
    </location>
</feature>
<feature type="compositionally biased region" description="Polar residues" evidence="1">
    <location>
        <begin position="111"/>
        <end position="125"/>
    </location>
</feature>
<feature type="compositionally biased region" description="Basic and acidic residues" evidence="1">
    <location>
        <begin position="212"/>
        <end position="222"/>
    </location>
</feature>
<evidence type="ECO:0000313" key="3">
    <source>
        <dbReference type="Proteomes" id="UP000800035"/>
    </source>
</evidence>
<feature type="compositionally biased region" description="Basic and acidic residues" evidence="1">
    <location>
        <begin position="154"/>
        <end position="163"/>
    </location>
</feature>
<organism evidence="2 3">
    <name type="scientific">Byssothecium circinans</name>
    <dbReference type="NCBI Taxonomy" id="147558"/>
    <lineage>
        <taxon>Eukaryota</taxon>
        <taxon>Fungi</taxon>
        <taxon>Dikarya</taxon>
        <taxon>Ascomycota</taxon>
        <taxon>Pezizomycotina</taxon>
        <taxon>Dothideomycetes</taxon>
        <taxon>Pleosporomycetidae</taxon>
        <taxon>Pleosporales</taxon>
        <taxon>Massarineae</taxon>
        <taxon>Massarinaceae</taxon>
        <taxon>Byssothecium</taxon>
    </lineage>
</organism>
<reference evidence="2" key="1">
    <citation type="journal article" date="2020" name="Stud. Mycol.">
        <title>101 Dothideomycetes genomes: a test case for predicting lifestyles and emergence of pathogens.</title>
        <authorList>
            <person name="Haridas S."/>
            <person name="Albert R."/>
            <person name="Binder M."/>
            <person name="Bloem J."/>
            <person name="Labutti K."/>
            <person name="Salamov A."/>
            <person name="Andreopoulos B."/>
            <person name="Baker S."/>
            <person name="Barry K."/>
            <person name="Bills G."/>
            <person name="Bluhm B."/>
            <person name="Cannon C."/>
            <person name="Castanera R."/>
            <person name="Culley D."/>
            <person name="Daum C."/>
            <person name="Ezra D."/>
            <person name="Gonzalez J."/>
            <person name="Henrissat B."/>
            <person name="Kuo A."/>
            <person name="Liang C."/>
            <person name="Lipzen A."/>
            <person name="Lutzoni F."/>
            <person name="Magnuson J."/>
            <person name="Mondo S."/>
            <person name="Nolan M."/>
            <person name="Ohm R."/>
            <person name="Pangilinan J."/>
            <person name="Park H.-J."/>
            <person name="Ramirez L."/>
            <person name="Alfaro M."/>
            <person name="Sun H."/>
            <person name="Tritt A."/>
            <person name="Yoshinaga Y."/>
            <person name="Zwiers L.-H."/>
            <person name="Turgeon B."/>
            <person name="Goodwin S."/>
            <person name="Spatafora J."/>
            <person name="Crous P."/>
            <person name="Grigoriev I."/>
        </authorList>
    </citation>
    <scope>NUCLEOTIDE SEQUENCE</scope>
    <source>
        <strain evidence="2">CBS 675.92</strain>
    </source>
</reference>
<dbReference type="EMBL" id="ML976999">
    <property type="protein sequence ID" value="KAF1954438.1"/>
    <property type="molecule type" value="Genomic_DNA"/>
</dbReference>
<protein>
    <submittedName>
        <fullName evidence="2">Uncharacterized protein</fullName>
    </submittedName>
</protein>
<accession>A0A6A5TPS6</accession>
<dbReference type="Proteomes" id="UP000800035">
    <property type="component" value="Unassembled WGS sequence"/>
</dbReference>
<proteinExistence type="predicted"/>
<feature type="compositionally biased region" description="Basic and acidic residues" evidence="1">
    <location>
        <begin position="234"/>
        <end position="245"/>
    </location>
</feature>
<name>A0A6A5TPS6_9PLEO</name>
<evidence type="ECO:0000256" key="1">
    <source>
        <dbReference type="SAM" id="MobiDB-lite"/>
    </source>
</evidence>
<feature type="compositionally biased region" description="Basic residues" evidence="1">
    <location>
        <begin position="223"/>
        <end position="233"/>
    </location>
</feature>
<feature type="compositionally biased region" description="Polar residues" evidence="1">
    <location>
        <begin position="134"/>
        <end position="146"/>
    </location>
</feature>
<keyword evidence="3" id="KW-1185">Reference proteome</keyword>
<dbReference type="OrthoDB" id="3800972at2759"/>
<evidence type="ECO:0000313" key="2">
    <source>
        <dbReference type="EMBL" id="KAF1954438.1"/>
    </source>
</evidence>
<dbReference type="AlphaFoldDB" id="A0A6A5TPS6"/>
<feature type="region of interest" description="Disordered" evidence="1">
    <location>
        <begin position="77"/>
        <end position="245"/>
    </location>
</feature>
<sequence>METLWWRENWRQQDDRKACEQNRACLREQAAEREQMQKCSDDGDFAVANCGMGLVTPILKVHNADLRTGYRANEEVNLDTMAPKTRPVKPVHFPRLNPRPGDPTYQPASEAPSSPNNNTHASNNEGEQEGGSDVPTSSQQPAPQRRNSTRKSKNNPEKAKTSDADTSLTTKSVDKRDEQEEMPCSTAANASSALQGDQPDDANVPEPPQNTSREEGDETKASRDRHRPSKGLRRTREENEIKLSSKDLEKPKHVFYSKATSPYANIKLSDTIPVTMAELLTFFPAHDDWEDSLDRIYHAGWSWLSASKFAIRGIDGFSLYDACRCRMQKATKRENKCTGNRDPKVSSDLTCKSWKQPEKINGNSVGQEDFVDYYVKDLGKGVLRACFPRDVHRGVLTQAVDYVLDPDHANKAECKHLRLSGLKKFVETKDFSKFVVQSDDGRPADYVACEVLCGFGRRRCAFVEESLER</sequence>